<keyword evidence="4 7" id="KW-1133">Transmembrane helix</keyword>
<proteinExistence type="inferred from homology"/>
<dbReference type="PANTHER" id="PTHR30618:SF0">
    <property type="entry name" value="PURINE-URACIL PERMEASE NCS1"/>
    <property type="match status" value="1"/>
</dbReference>
<dbReference type="InterPro" id="IPR023631">
    <property type="entry name" value="Amidase_dom"/>
</dbReference>
<keyword evidence="10" id="KW-1185">Reference proteome</keyword>
<dbReference type="GO" id="GO:0005886">
    <property type="term" value="C:plasma membrane"/>
    <property type="evidence" value="ECO:0007669"/>
    <property type="project" value="TreeGrafter"/>
</dbReference>
<feature type="transmembrane region" description="Helical" evidence="7">
    <location>
        <begin position="260"/>
        <end position="280"/>
    </location>
</feature>
<dbReference type="Pfam" id="PF02133">
    <property type="entry name" value="Transp_cyt_pur"/>
    <property type="match status" value="1"/>
</dbReference>
<dbReference type="GO" id="GO:0015205">
    <property type="term" value="F:nucleobase transmembrane transporter activity"/>
    <property type="evidence" value="ECO:0007669"/>
    <property type="project" value="TreeGrafter"/>
</dbReference>
<feature type="transmembrane region" description="Helical" evidence="7">
    <location>
        <begin position="301"/>
        <end position="330"/>
    </location>
</feature>
<evidence type="ECO:0000256" key="2">
    <source>
        <dbReference type="ARBA" id="ARBA00008974"/>
    </source>
</evidence>
<sequence>MGKLQLPTRQQVTAPFQSKAAFVSYIRSPQGNDGRAPIGDERWSNKDLEPTPVEQRTWTWFNLPLYWFSNQFSLVGWNTGSALVTVGLTWQQSFVSACIGSFLAAIIVVLMARPGVKYHIGYPVIARSVMGMYGSYFFVFIRAMVCIIWYGIQSFYAGNILSVMLRCIFGDSWVNFHNTLSPSANVTSKQLLAFFMAWLMEFPFMWVHPRHIHYIFTVKGVIMPIAAFAVFGWCMKNGGGLGAMDLASKQGELSASKVPLGWSIMAGINTIFGSLSPMLVNQPDLARYCKKPRDAGAIQGVSVFVASVTVFFLGMASTTSMQAAYGVAYWNIWDLFDAILDHHFGAGARAAIFFAGFAFFFGVFATNFGANSIPFGSDMTGLFPKWLTIRRGQILCALLGVVVQPWQLMANATAFLSFLGSYSIFMAPLCAIIIVDYFLVRKGNIHVPSCYHGNKTGLYWFWSGVNWCGVFAWLGGTSMGIPGLIGQYQPKIISMPAQNMYRMGYVLTFSTAAIVYYLLRLFVKPRVFPYGRESTPFTREWLANDGREGFYDGDRDGGTIYATATPPMTEEDMETGEKPPKISLTASEVSAKIRAGNISVEEYARSLLARIEARDEAVQAWAYLDPELVIKQAKALDSIPKAERGPLHGIAIAVKDVLYTKDMPTQFNSPIYTSSSPTPDAASILILRHTGALLLGKTTTTEFAATTAGPATRNPHDPRRTPGGSSSGSGAAVADFQAPIGLGTQTGGSTIRPGSYNGIYALKPTWNAITREGQKIYSLILDTLGLYARSVEDLEMLADTFALHDDVAPPKDFILSGAKFAVCKTMVWPQVGPGTQAALEKAVNLLRAKGAQVEEIELPEQLEELPEWHATVLHSDGRTAFLPEYVVAKEKISPHLVGHVENSGNISRKAQLEAFDKIAAARPVVDEILGRYAAVLTPSVPDEAPLGIETTGNASFCVIWTALHTPVVNVPGFKGENGMPIGISMVAPRYHDRRLLAVSKKVGEVFEAEGGWKSSV</sequence>
<feature type="transmembrane region" description="Helical" evidence="7">
    <location>
        <begin position="214"/>
        <end position="233"/>
    </location>
</feature>
<feature type="transmembrane region" description="Helical" evidence="7">
    <location>
        <begin position="415"/>
        <end position="439"/>
    </location>
</feature>
<dbReference type="InterPro" id="IPR001248">
    <property type="entry name" value="Pur-cyt_permease"/>
</dbReference>
<comment type="similarity">
    <text evidence="2">Belongs to the purine-cytosine permease (2.A.39) family.</text>
</comment>
<feature type="transmembrane region" description="Helical" evidence="7">
    <location>
        <begin position="190"/>
        <end position="207"/>
    </location>
</feature>
<feature type="transmembrane region" description="Helical" evidence="7">
    <location>
        <begin position="94"/>
        <end position="112"/>
    </location>
</feature>
<reference evidence="9 10" key="1">
    <citation type="journal article" date="2014" name="PLoS ONE">
        <title>De novo Genome Assembly of the Fungal Plant Pathogen Pyrenophora semeniperda.</title>
        <authorList>
            <person name="Soliai M.M."/>
            <person name="Meyer S.E."/>
            <person name="Udall J.A."/>
            <person name="Elzinga D.E."/>
            <person name="Hermansen R.A."/>
            <person name="Bodily P.M."/>
            <person name="Hart A.A."/>
            <person name="Coleman C.E."/>
        </authorList>
    </citation>
    <scope>NUCLEOTIDE SEQUENCE [LARGE SCALE GENOMIC DNA]</scope>
    <source>
        <strain evidence="9 10">CCB06</strain>
        <tissue evidence="9">Mycelium</tissue>
    </source>
</reference>
<dbReference type="CDD" id="cd11482">
    <property type="entry name" value="SLC-NCS1sbd_NRT1-like"/>
    <property type="match status" value="1"/>
</dbReference>
<evidence type="ECO:0000313" key="9">
    <source>
        <dbReference type="EMBL" id="RMZ69173.1"/>
    </source>
</evidence>
<accession>A0A3M7M3X4</accession>
<dbReference type="OrthoDB" id="2018619at2759"/>
<dbReference type="InterPro" id="IPR045225">
    <property type="entry name" value="Uracil/uridine/allantoin_perm"/>
</dbReference>
<protein>
    <submittedName>
        <fullName evidence="9">NCS1 nucleoside transporter</fullName>
    </submittedName>
</protein>
<evidence type="ECO:0000256" key="1">
    <source>
        <dbReference type="ARBA" id="ARBA00004141"/>
    </source>
</evidence>
<evidence type="ECO:0000313" key="10">
    <source>
        <dbReference type="Proteomes" id="UP000265663"/>
    </source>
</evidence>
<dbReference type="EMBL" id="KE747817">
    <property type="protein sequence ID" value="RMZ69173.1"/>
    <property type="molecule type" value="Genomic_DNA"/>
</dbReference>
<feature type="transmembrane region" description="Helical" evidence="7">
    <location>
        <begin position="459"/>
        <end position="485"/>
    </location>
</feature>
<organism evidence="9 10">
    <name type="scientific">Pyrenophora seminiperda CCB06</name>
    <dbReference type="NCBI Taxonomy" id="1302712"/>
    <lineage>
        <taxon>Eukaryota</taxon>
        <taxon>Fungi</taxon>
        <taxon>Dikarya</taxon>
        <taxon>Ascomycota</taxon>
        <taxon>Pezizomycotina</taxon>
        <taxon>Dothideomycetes</taxon>
        <taxon>Pleosporomycetidae</taxon>
        <taxon>Pleosporales</taxon>
        <taxon>Pleosporineae</taxon>
        <taxon>Pleosporaceae</taxon>
        <taxon>Pyrenophora</taxon>
    </lineage>
</organism>
<dbReference type="PANTHER" id="PTHR30618">
    <property type="entry name" value="NCS1 FAMILY PURINE/PYRIMIDINE TRANSPORTER"/>
    <property type="match status" value="1"/>
</dbReference>
<feature type="region of interest" description="Disordered" evidence="6">
    <location>
        <begin position="705"/>
        <end position="730"/>
    </location>
</feature>
<gene>
    <name evidence="9" type="ORF">GMOD_00003100</name>
</gene>
<dbReference type="Proteomes" id="UP000265663">
    <property type="component" value="Unassembled WGS sequence"/>
</dbReference>
<evidence type="ECO:0000256" key="7">
    <source>
        <dbReference type="SAM" id="Phobius"/>
    </source>
</evidence>
<evidence type="ECO:0000256" key="6">
    <source>
        <dbReference type="SAM" id="MobiDB-lite"/>
    </source>
</evidence>
<feature type="transmembrane region" description="Helical" evidence="7">
    <location>
        <begin position="505"/>
        <end position="523"/>
    </location>
</feature>
<name>A0A3M7M3X4_9PLEO</name>
<feature type="domain" description="Amidase" evidence="8">
    <location>
        <begin position="604"/>
        <end position="996"/>
    </location>
</feature>
<dbReference type="Gene3D" id="1.10.4160.10">
    <property type="entry name" value="Hydantoin permease"/>
    <property type="match status" value="1"/>
</dbReference>
<dbReference type="InterPro" id="IPR036928">
    <property type="entry name" value="AS_sf"/>
</dbReference>
<evidence type="ECO:0000256" key="4">
    <source>
        <dbReference type="ARBA" id="ARBA00022989"/>
    </source>
</evidence>
<evidence type="ECO:0000256" key="5">
    <source>
        <dbReference type="ARBA" id="ARBA00023136"/>
    </source>
</evidence>
<evidence type="ECO:0000256" key="3">
    <source>
        <dbReference type="ARBA" id="ARBA00022692"/>
    </source>
</evidence>
<dbReference type="AlphaFoldDB" id="A0A3M7M3X4"/>
<comment type="subcellular location">
    <subcellularLocation>
        <location evidence="1">Membrane</location>
        <topology evidence="1">Multi-pass membrane protein</topology>
    </subcellularLocation>
</comment>
<evidence type="ECO:0000259" key="8">
    <source>
        <dbReference type="Pfam" id="PF01425"/>
    </source>
</evidence>
<keyword evidence="3 7" id="KW-0812">Transmembrane</keyword>
<dbReference type="SUPFAM" id="SSF75304">
    <property type="entry name" value="Amidase signature (AS) enzymes"/>
    <property type="match status" value="1"/>
</dbReference>
<feature type="transmembrane region" description="Helical" evidence="7">
    <location>
        <begin position="350"/>
        <end position="370"/>
    </location>
</feature>
<dbReference type="Pfam" id="PF01425">
    <property type="entry name" value="Amidase"/>
    <property type="match status" value="1"/>
</dbReference>
<keyword evidence="5 7" id="KW-0472">Membrane</keyword>
<dbReference type="Gene3D" id="3.90.1300.10">
    <property type="entry name" value="Amidase signature (AS) domain"/>
    <property type="match status" value="1"/>
</dbReference>